<dbReference type="InterPro" id="IPR002835">
    <property type="entry name" value="CofC"/>
</dbReference>
<keyword evidence="1" id="KW-0548">Nucleotidyltransferase</keyword>
<dbReference type="EMBL" id="JBHSWU010001169">
    <property type="protein sequence ID" value="MFC6726509.1"/>
    <property type="molecule type" value="Genomic_DNA"/>
</dbReference>
<dbReference type="Proteomes" id="UP001596328">
    <property type="component" value="Unassembled WGS sequence"/>
</dbReference>
<protein>
    <submittedName>
        <fullName evidence="1">2-phospho-L-lactate guanylyltransferase</fullName>
    </submittedName>
</protein>
<comment type="caution">
    <text evidence="1">The sequence shown here is derived from an EMBL/GenBank/DDBJ whole genome shotgun (WGS) entry which is preliminary data.</text>
</comment>
<dbReference type="Pfam" id="PF01983">
    <property type="entry name" value="CofC"/>
    <property type="match status" value="1"/>
</dbReference>
<name>A0ABD5S485_9EURY</name>
<dbReference type="InterPro" id="IPR029044">
    <property type="entry name" value="Nucleotide-diphossugar_trans"/>
</dbReference>
<dbReference type="GO" id="GO:0016779">
    <property type="term" value="F:nucleotidyltransferase activity"/>
    <property type="evidence" value="ECO:0007669"/>
    <property type="project" value="UniProtKB-KW"/>
</dbReference>
<reference evidence="1 2" key="1">
    <citation type="journal article" date="2019" name="Int. J. Syst. Evol. Microbiol.">
        <title>The Global Catalogue of Microorganisms (GCM) 10K type strain sequencing project: providing services to taxonomists for standard genome sequencing and annotation.</title>
        <authorList>
            <consortium name="The Broad Institute Genomics Platform"/>
            <consortium name="The Broad Institute Genome Sequencing Center for Infectious Disease"/>
            <person name="Wu L."/>
            <person name="Ma J."/>
        </authorList>
    </citation>
    <scope>NUCLEOTIDE SEQUENCE [LARGE SCALE GENOMIC DNA]</scope>
    <source>
        <strain evidence="1 2">NBRC 111368</strain>
    </source>
</reference>
<dbReference type="AlphaFoldDB" id="A0ABD5S485"/>
<proteinExistence type="predicted"/>
<organism evidence="1 2">
    <name type="scientific">Halobium palmae</name>
    <dbReference type="NCBI Taxonomy" id="1776492"/>
    <lineage>
        <taxon>Archaea</taxon>
        <taxon>Methanobacteriati</taxon>
        <taxon>Methanobacteriota</taxon>
        <taxon>Stenosarchaea group</taxon>
        <taxon>Halobacteria</taxon>
        <taxon>Halobacteriales</taxon>
        <taxon>Haloferacaceae</taxon>
        <taxon>Halobium</taxon>
    </lineage>
</organism>
<evidence type="ECO:0000313" key="2">
    <source>
        <dbReference type="Proteomes" id="UP001596328"/>
    </source>
</evidence>
<feature type="non-terminal residue" evidence="1">
    <location>
        <position position="38"/>
    </location>
</feature>
<dbReference type="Gene3D" id="3.90.550.10">
    <property type="entry name" value="Spore Coat Polysaccharide Biosynthesis Protein SpsA, Chain A"/>
    <property type="match status" value="1"/>
</dbReference>
<gene>
    <name evidence="1" type="ORF">ACFQE1_19505</name>
</gene>
<keyword evidence="2" id="KW-1185">Reference proteome</keyword>
<accession>A0ABD5S485</accession>
<keyword evidence="1" id="KW-0808">Transferase</keyword>
<evidence type="ECO:0000313" key="1">
    <source>
        <dbReference type="EMBL" id="MFC6726509.1"/>
    </source>
</evidence>
<sequence>MRVVVPFAAERPKTRLGDVLDPVERRSFARAMLREVVG</sequence>